<reference evidence="1" key="1">
    <citation type="journal article" date="2023" name="G3 (Bethesda)">
        <title>A reference genome for the long-term kleptoplast-retaining sea slug Elysia crispata morphotype clarki.</title>
        <authorList>
            <person name="Eastman K.E."/>
            <person name="Pendleton A.L."/>
            <person name="Shaikh M.A."/>
            <person name="Suttiyut T."/>
            <person name="Ogas R."/>
            <person name="Tomko P."/>
            <person name="Gavelis G."/>
            <person name="Widhalm J.R."/>
            <person name="Wisecaver J.H."/>
        </authorList>
    </citation>
    <scope>NUCLEOTIDE SEQUENCE</scope>
    <source>
        <strain evidence="1">ECLA1</strain>
    </source>
</reference>
<comment type="caution">
    <text evidence="1">The sequence shown here is derived from an EMBL/GenBank/DDBJ whole genome shotgun (WGS) entry which is preliminary data.</text>
</comment>
<protein>
    <submittedName>
        <fullName evidence="1">Uncharacterized protein</fullName>
    </submittedName>
</protein>
<dbReference type="EMBL" id="JAWDGP010007694">
    <property type="protein sequence ID" value="KAK3708479.1"/>
    <property type="molecule type" value="Genomic_DNA"/>
</dbReference>
<gene>
    <name evidence="1" type="ORF">RRG08_053060</name>
</gene>
<proteinExistence type="predicted"/>
<name>A0AAE1CLQ0_9GAST</name>
<dbReference type="Proteomes" id="UP001283361">
    <property type="component" value="Unassembled WGS sequence"/>
</dbReference>
<dbReference type="AlphaFoldDB" id="A0AAE1CLQ0"/>
<organism evidence="1 2">
    <name type="scientific">Elysia crispata</name>
    <name type="common">lettuce slug</name>
    <dbReference type="NCBI Taxonomy" id="231223"/>
    <lineage>
        <taxon>Eukaryota</taxon>
        <taxon>Metazoa</taxon>
        <taxon>Spiralia</taxon>
        <taxon>Lophotrochozoa</taxon>
        <taxon>Mollusca</taxon>
        <taxon>Gastropoda</taxon>
        <taxon>Heterobranchia</taxon>
        <taxon>Euthyneura</taxon>
        <taxon>Panpulmonata</taxon>
        <taxon>Sacoglossa</taxon>
        <taxon>Placobranchoidea</taxon>
        <taxon>Plakobranchidae</taxon>
        <taxon>Elysia</taxon>
    </lineage>
</organism>
<evidence type="ECO:0000313" key="1">
    <source>
        <dbReference type="EMBL" id="KAK3708479.1"/>
    </source>
</evidence>
<sequence>MWSFREPLCQSFMLNLNIYETAEKSCSTSLREQSLTSAKLPRGDINPHDLFVMVLETQEFSTAPHFCSSVMDTADISADVNVGKRRALLSRCVLLPRGRLHVRGVPPLWMVRTIQLHHQTLPEASRDSITPDRFSCMIAFRLRPTELDTSWPDQSSSHGH</sequence>
<evidence type="ECO:0000313" key="2">
    <source>
        <dbReference type="Proteomes" id="UP001283361"/>
    </source>
</evidence>
<keyword evidence="2" id="KW-1185">Reference proteome</keyword>
<accession>A0AAE1CLQ0</accession>